<feature type="transmembrane region" description="Helical" evidence="1">
    <location>
        <begin position="127"/>
        <end position="147"/>
    </location>
</feature>
<reference evidence="2 3" key="1">
    <citation type="journal article" date="2018" name="Sci. Rep.">
        <title>Comparative genomics provides insights into the lifestyle and reveals functional heterogeneity of dark septate endophytic fungi.</title>
        <authorList>
            <person name="Knapp D.G."/>
            <person name="Nemeth J.B."/>
            <person name="Barry K."/>
            <person name="Hainaut M."/>
            <person name="Henrissat B."/>
            <person name="Johnson J."/>
            <person name="Kuo A."/>
            <person name="Lim J.H.P."/>
            <person name="Lipzen A."/>
            <person name="Nolan M."/>
            <person name="Ohm R.A."/>
            <person name="Tamas L."/>
            <person name="Grigoriev I.V."/>
            <person name="Spatafora J.W."/>
            <person name="Nagy L.G."/>
            <person name="Kovacs G.M."/>
        </authorList>
    </citation>
    <scope>NUCLEOTIDE SEQUENCE [LARGE SCALE GENOMIC DNA]</scope>
    <source>
        <strain evidence="2 3">DSE2036</strain>
    </source>
</reference>
<keyword evidence="1" id="KW-0472">Membrane</keyword>
<dbReference type="OrthoDB" id="4160064at2759"/>
<gene>
    <name evidence="2" type="ORF">DM02DRAFT_650992</name>
</gene>
<evidence type="ECO:0000313" key="3">
    <source>
        <dbReference type="Proteomes" id="UP000244855"/>
    </source>
</evidence>
<feature type="transmembrane region" description="Helical" evidence="1">
    <location>
        <begin position="97"/>
        <end position="121"/>
    </location>
</feature>
<evidence type="ECO:0000313" key="2">
    <source>
        <dbReference type="EMBL" id="PVI05067.1"/>
    </source>
</evidence>
<accession>A0A2V1E3F6</accession>
<keyword evidence="3" id="KW-1185">Reference proteome</keyword>
<keyword evidence="1" id="KW-0812">Transmembrane</keyword>
<protein>
    <submittedName>
        <fullName evidence="2">Uncharacterized protein</fullName>
    </submittedName>
</protein>
<dbReference type="EMBL" id="KZ805316">
    <property type="protein sequence ID" value="PVI05067.1"/>
    <property type="molecule type" value="Genomic_DNA"/>
</dbReference>
<dbReference type="Proteomes" id="UP000244855">
    <property type="component" value="Unassembled WGS sequence"/>
</dbReference>
<feature type="transmembrane region" description="Helical" evidence="1">
    <location>
        <begin position="30"/>
        <end position="55"/>
    </location>
</feature>
<dbReference type="AlphaFoldDB" id="A0A2V1E3F6"/>
<name>A0A2V1E3F6_9PLEO</name>
<keyword evidence="1" id="KW-1133">Transmembrane helix</keyword>
<sequence>MSKAMASNSTPNTSPTNLSKMEYYNIKALAIMRLCIGASCIFIPGPVFALCGYPLRTIELSTFARMIGARDLILGDLLYTAEDKTAADGGKREMRRALWGGMAADLFDAGVVVAAVSGGYLRKGPGSFFIGGVMVAVGQAVWGLKALR</sequence>
<organism evidence="2 3">
    <name type="scientific">Periconia macrospinosa</name>
    <dbReference type="NCBI Taxonomy" id="97972"/>
    <lineage>
        <taxon>Eukaryota</taxon>
        <taxon>Fungi</taxon>
        <taxon>Dikarya</taxon>
        <taxon>Ascomycota</taxon>
        <taxon>Pezizomycotina</taxon>
        <taxon>Dothideomycetes</taxon>
        <taxon>Pleosporomycetidae</taxon>
        <taxon>Pleosporales</taxon>
        <taxon>Massarineae</taxon>
        <taxon>Periconiaceae</taxon>
        <taxon>Periconia</taxon>
    </lineage>
</organism>
<proteinExistence type="predicted"/>
<evidence type="ECO:0000256" key="1">
    <source>
        <dbReference type="SAM" id="Phobius"/>
    </source>
</evidence>